<dbReference type="SUPFAM" id="SSF57716">
    <property type="entry name" value="Glucocorticoid receptor-like (DNA-binding domain)"/>
    <property type="match status" value="1"/>
</dbReference>
<dbReference type="Pfam" id="PF00320">
    <property type="entry name" value="GATA"/>
    <property type="match status" value="1"/>
</dbReference>
<dbReference type="InterPro" id="IPR000679">
    <property type="entry name" value="Znf_GATA"/>
</dbReference>
<dbReference type="AlphaFoldDB" id="A0A6H5GE25"/>
<evidence type="ECO:0000256" key="5">
    <source>
        <dbReference type="ARBA" id="ARBA00023015"/>
    </source>
</evidence>
<evidence type="ECO:0000313" key="13">
    <source>
        <dbReference type="Proteomes" id="UP000479000"/>
    </source>
</evidence>
<dbReference type="PANTHER" id="PTHR10071">
    <property type="entry name" value="TRANSCRIPTION FACTOR GATA FAMILY MEMBER"/>
    <property type="match status" value="1"/>
</dbReference>
<dbReference type="GO" id="GO:0045165">
    <property type="term" value="P:cell fate commitment"/>
    <property type="evidence" value="ECO:0007669"/>
    <property type="project" value="TreeGrafter"/>
</dbReference>
<evidence type="ECO:0000256" key="3">
    <source>
        <dbReference type="ARBA" id="ARBA00022771"/>
    </source>
</evidence>
<dbReference type="InterPro" id="IPR013088">
    <property type="entry name" value="Znf_NHR/GATA"/>
</dbReference>
<keyword evidence="5" id="KW-0805">Transcription regulation</keyword>
<protein>
    <recommendedName>
        <fullName evidence="11">GATA-type domain-containing protein</fullName>
    </recommendedName>
</protein>
<keyword evidence="4" id="KW-0862">Zinc</keyword>
<evidence type="ECO:0000256" key="7">
    <source>
        <dbReference type="ARBA" id="ARBA00023163"/>
    </source>
</evidence>
<reference evidence="12 13" key="1">
    <citation type="submission" date="2020-02" db="EMBL/GenBank/DDBJ databases">
        <authorList>
            <person name="Ferguson B K."/>
        </authorList>
    </citation>
    <scope>NUCLEOTIDE SEQUENCE [LARGE SCALE GENOMIC DNA]</scope>
</reference>
<dbReference type="GO" id="GO:0000122">
    <property type="term" value="P:negative regulation of transcription by RNA polymerase II"/>
    <property type="evidence" value="ECO:0007669"/>
    <property type="project" value="TreeGrafter"/>
</dbReference>
<accession>A0A6H5GE25</accession>
<gene>
    <name evidence="12" type="ORF">NTEN_LOCUS6957</name>
</gene>
<dbReference type="GO" id="GO:0005634">
    <property type="term" value="C:nucleus"/>
    <property type="evidence" value="ECO:0007669"/>
    <property type="project" value="UniProtKB-SubCell"/>
</dbReference>
<dbReference type="PRINTS" id="PR00619">
    <property type="entry name" value="GATAZNFINGER"/>
</dbReference>
<evidence type="ECO:0000256" key="4">
    <source>
        <dbReference type="ARBA" id="ARBA00022833"/>
    </source>
</evidence>
<dbReference type="OrthoDB" id="6604654at2759"/>
<evidence type="ECO:0000256" key="6">
    <source>
        <dbReference type="ARBA" id="ARBA00023125"/>
    </source>
</evidence>
<keyword evidence="2" id="KW-0479">Metal-binding</keyword>
<evidence type="ECO:0000256" key="1">
    <source>
        <dbReference type="ARBA" id="ARBA00004123"/>
    </source>
</evidence>
<dbReference type="PROSITE" id="PS00344">
    <property type="entry name" value="GATA_ZN_FINGER_1"/>
    <property type="match status" value="1"/>
</dbReference>
<keyword evidence="6" id="KW-0238">DNA-binding</keyword>
<keyword evidence="8" id="KW-0539">Nucleus</keyword>
<evidence type="ECO:0000259" key="11">
    <source>
        <dbReference type="PROSITE" id="PS50114"/>
    </source>
</evidence>
<evidence type="ECO:0000313" key="12">
    <source>
        <dbReference type="EMBL" id="CAB0001170.1"/>
    </source>
</evidence>
<dbReference type="InterPro" id="IPR039355">
    <property type="entry name" value="Transcription_factor_GATA"/>
</dbReference>
<keyword evidence="3 9" id="KW-0863">Zinc-finger</keyword>
<proteinExistence type="predicted"/>
<name>A0A6H5GE25_9HEMI</name>
<dbReference type="Proteomes" id="UP000479000">
    <property type="component" value="Unassembled WGS sequence"/>
</dbReference>
<feature type="region of interest" description="Disordered" evidence="10">
    <location>
        <begin position="89"/>
        <end position="109"/>
    </location>
</feature>
<dbReference type="GO" id="GO:0008270">
    <property type="term" value="F:zinc ion binding"/>
    <property type="evidence" value="ECO:0007669"/>
    <property type="project" value="UniProtKB-KW"/>
</dbReference>
<dbReference type="PANTHER" id="PTHR10071:SF281">
    <property type="entry name" value="BOX A-BINDING FACTOR-RELATED"/>
    <property type="match status" value="1"/>
</dbReference>
<dbReference type="GO" id="GO:0045944">
    <property type="term" value="P:positive regulation of transcription by RNA polymerase II"/>
    <property type="evidence" value="ECO:0007669"/>
    <property type="project" value="TreeGrafter"/>
</dbReference>
<comment type="subcellular location">
    <subcellularLocation>
        <location evidence="1">Nucleus</location>
    </subcellularLocation>
</comment>
<evidence type="ECO:0000256" key="2">
    <source>
        <dbReference type="ARBA" id="ARBA00022723"/>
    </source>
</evidence>
<dbReference type="PROSITE" id="PS50114">
    <property type="entry name" value="GATA_ZN_FINGER_2"/>
    <property type="match status" value="1"/>
</dbReference>
<dbReference type="GO" id="GO:0000981">
    <property type="term" value="F:DNA-binding transcription factor activity, RNA polymerase II-specific"/>
    <property type="evidence" value="ECO:0007669"/>
    <property type="project" value="TreeGrafter"/>
</dbReference>
<keyword evidence="13" id="KW-1185">Reference proteome</keyword>
<evidence type="ECO:0000256" key="8">
    <source>
        <dbReference type="ARBA" id="ARBA00023242"/>
    </source>
</evidence>
<evidence type="ECO:0000256" key="10">
    <source>
        <dbReference type="SAM" id="MobiDB-lite"/>
    </source>
</evidence>
<dbReference type="GO" id="GO:0000978">
    <property type="term" value="F:RNA polymerase II cis-regulatory region sequence-specific DNA binding"/>
    <property type="evidence" value="ECO:0007669"/>
    <property type="project" value="TreeGrafter"/>
</dbReference>
<dbReference type="CDD" id="cd00202">
    <property type="entry name" value="ZnF_GATA"/>
    <property type="match status" value="1"/>
</dbReference>
<dbReference type="FunFam" id="3.30.50.10:FF:000032">
    <property type="entry name" value="Transcription factor GATA-3"/>
    <property type="match status" value="1"/>
</dbReference>
<keyword evidence="7" id="KW-0804">Transcription</keyword>
<feature type="compositionally biased region" description="Basic residues" evidence="10">
    <location>
        <begin position="92"/>
        <end position="105"/>
    </location>
</feature>
<evidence type="ECO:0000256" key="9">
    <source>
        <dbReference type="PROSITE-ProRule" id="PRU00094"/>
    </source>
</evidence>
<dbReference type="Gene3D" id="3.30.50.10">
    <property type="entry name" value="Erythroid Transcription Factor GATA-1, subunit A"/>
    <property type="match status" value="1"/>
</dbReference>
<sequence>MRSTNKFIAGAIFSPPYLMAGFYGNVQNIPNFSLQSAARRAGTSCANCKTTTTTLWRRNQNGEPVCNACGLYYKLHNVNRPLTMKKEGIQTRNRKLSSKSKKKKGSVVGVGPQSCLSLSGVMSDVMGKPLDGMSPPKSYYQQTSVMGSHHGGWYQHTQQTIHQHGIHPLISLPHTSSHLTSESPAETLASHQLQHCSCCISSSIARAASAPALLVLHQLQHCSCCISSSIARAASAPALLVLHQLQHCSCCTSSCIASTASALAFVLLLHQQHCFCPSNSIASAAPDPALLLLNQTLHYSCCTSSCIASTSSALALLKLIQLQHHSCFTRSSIAPAAPAPALLLLNQHYTCLCFTSPRIWQSVCFSTSRIALLHHQDCLTPPPESLLQRPSPTSSITLAAPALGCFRSGIASAEAASIAPADPASHTAFFALDSATLFRFSSSRIASAAPAPGLLLQHQLQDCFCRSSSGFAFVAPAPAPALLLLRLLHLIIQAHILISPVLWLCPYPSLRPAGAST</sequence>
<dbReference type="SMART" id="SM00401">
    <property type="entry name" value="ZnF_GATA"/>
    <property type="match status" value="1"/>
</dbReference>
<dbReference type="EMBL" id="CADCXU010010432">
    <property type="protein sequence ID" value="CAB0001170.1"/>
    <property type="molecule type" value="Genomic_DNA"/>
</dbReference>
<organism evidence="12 13">
    <name type="scientific">Nesidiocoris tenuis</name>
    <dbReference type="NCBI Taxonomy" id="355587"/>
    <lineage>
        <taxon>Eukaryota</taxon>
        <taxon>Metazoa</taxon>
        <taxon>Ecdysozoa</taxon>
        <taxon>Arthropoda</taxon>
        <taxon>Hexapoda</taxon>
        <taxon>Insecta</taxon>
        <taxon>Pterygota</taxon>
        <taxon>Neoptera</taxon>
        <taxon>Paraneoptera</taxon>
        <taxon>Hemiptera</taxon>
        <taxon>Heteroptera</taxon>
        <taxon>Panheteroptera</taxon>
        <taxon>Cimicomorpha</taxon>
        <taxon>Miridae</taxon>
        <taxon>Dicyphina</taxon>
        <taxon>Nesidiocoris</taxon>
    </lineage>
</organism>
<feature type="domain" description="GATA-type" evidence="11">
    <location>
        <begin position="39"/>
        <end position="92"/>
    </location>
</feature>